<evidence type="ECO:0000313" key="2">
    <source>
        <dbReference type="EMBL" id="GMR45338.1"/>
    </source>
</evidence>
<keyword evidence="3" id="KW-1185">Reference proteome</keyword>
<evidence type="ECO:0000256" key="1">
    <source>
        <dbReference type="ARBA" id="ARBA00006803"/>
    </source>
</evidence>
<dbReference type="Proteomes" id="UP001328107">
    <property type="component" value="Unassembled WGS sequence"/>
</dbReference>
<dbReference type="EMBL" id="BTRK01000004">
    <property type="protein sequence ID" value="GMR45338.1"/>
    <property type="molecule type" value="Genomic_DNA"/>
</dbReference>
<reference evidence="3" key="1">
    <citation type="submission" date="2022-10" db="EMBL/GenBank/DDBJ databases">
        <title>Genome assembly of Pristionchus species.</title>
        <authorList>
            <person name="Yoshida K."/>
            <person name="Sommer R.J."/>
        </authorList>
    </citation>
    <scope>NUCLEOTIDE SEQUENCE [LARGE SCALE GENOMIC DNA]</scope>
    <source>
        <strain evidence="3">RS5460</strain>
    </source>
</reference>
<protein>
    <recommendedName>
        <fullName evidence="4">G protein-coupled receptor</fullName>
    </recommendedName>
</protein>
<dbReference type="InterPro" id="IPR004151">
    <property type="entry name" value="7TM_GPCR_serpentine_rcpt_Sre"/>
</dbReference>
<comment type="similarity">
    <text evidence="1">Belongs to the nematode receptor-like protein sre family.</text>
</comment>
<organism evidence="2 3">
    <name type="scientific">Pristionchus mayeri</name>
    <dbReference type="NCBI Taxonomy" id="1317129"/>
    <lineage>
        <taxon>Eukaryota</taxon>
        <taxon>Metazoa</taxon>
        <taxon>Ecdysozoa</taxon>
        <taxon>Nematoda</taxon>
        <taxon>Chromadorea</taxon>
        <taxon>Rhabditida</taxon>
        <taxon>Rhabditina</taxon>
        <taxon>Diplogasteromorpha</taxon>
        <taxon>Diplogasteroidea</taxon>
        <taxon>Neodiplogasteridae</taxon>
        <taxon>Pristionchus</taxon>
    </lineage>
</organism>
<comment type="caution">
    <text evidence="2">The sequence shown here is derived from an EMBL/GenBank/DDBJ whole genome shotgun (WGS) entry which is preliminary data.</text>
</comment>
<dbReference type="PANTHER" id="PTHR46561:SF11">
    <property type="entry name" value="SERPENTINE RECEPTOR CLASS ALPHA_BETA-14"/>
    <property type="match status" value="1"/>
</dbReference>
<dbReference type="AlphaFoldDB" id="A0AAN5CJ53"/>
<evidence type="ECO:0000313" key="3">
    <source>
        <dbReference type="Proteomes" id="UP001328107"/>
    </source>
</evidence>
<accession>A0AAN5CJ53</accession>
<dbReference type="Pfam" id="PF03125">
    <property type="entry name" value="Sre"/>
    <property type="match status" value="1"/>
</dbReference>
<name>A0AAN5CJ53_9BILA</name>
<dbReference type="GO" id="GO:0016020">
    <property type="term" value="C:membrane"/>
    <property type="evidence" value="ECO:0007669"/>
    <property type="project" value="InterPro"/>
</dbReference>
<gene>
    <name evidence="2" type="ORF">PMAYCL1PPCAC_15533</name>
</gene>
<evidence type="ECO:0008006" key="4">
    <source>
        <dbReference type="Google" id="ProtNLM"/>
    </source>
</evidence>
<proteinExistence type="inferred from homology"/>
<dbReference type="GO" id="GO:0007606">
    <property type="term" value="P:sensory perception of chemical stimulus"/>
    <property type="evidence" value="ECO:0007669"/>
    <property type="project" value="InterPro"/>
</dbReference>
<sequence>MELLTALAYNKSLKQNESIQHSDGALTMSLSERYQLKENIRVLRVLLPIVKVGYFIYEVAGIQKEYYPMFEVIRDFNTVLTNLQDTINVIYLQGITMPLVFFIRHKLVQTHQRLIENQIFTANMASGFELVAAHDLAITIGW</sequence>
<dbReference type="InterPro" id="IPR053286">
    <property type="entry name" value="Nematode_rcpt-like_srab"/>
</dbReference>
<dbReference type="PANTHER" id="PTHR46561">
    <property type="entry name" value="SERPENTINE RECEPTOR, CLASS AB (CLASS A-LIKE)-RELATED"/>
    <property type="match status" value="1"/>
</dbReference>